<gene>
    <name evidence="2" type="ORF">Hokovirus_3_290</name>
</gene>
<evidence type="ECO:0000313" key="2">
    <source>
        <dbReference type="EMBL" id="ARF11017.1"/>
    </source>
</evidence>
<proteinExistence type="predicted"/>
<sequence>MSRLNENITNKTQQSKIATVLRFISPYSSDENKGKQYLQDALFGLTLCSSVYMFYLVSEGHDELVHLALTGILGLVYWRPKNIFAVGYGVLIHTILSKYGILKY</sequence>
<feature type="transmembrane region" description="Helical" evidence="1">
    <location>
        <begin position="37"/>
        <end position="57"/>
    </location>
</feature>
<reference evidence="2" key="1">
    <citation type="journal article" date="2017" name="Science">
        <title>Giant viruses with an expanded complement of translation system components.</title>
        <authorList>
            <person name="Schulz F."/>
            <person name="Yutin N."/>
            <person name="Ivanova N.N."/>
            <person name="Ortega D.R."/>
            <person name="Lee T.K."/>
            <person name="Vierheilig J."/>
            <person name="Daims H."/>
            <person name="Horn M."/>
            <person name="Wagner M."/>
            <person name="Jensen G.J."/>
            <person name="Kyrpides N.C."/>
            <person name="Koonin E.V."/>
            <person name="Woyke T."/>
        </authorList>
    </citation>
    <scope>NUCLEOTIDE SEQUENCE</scope>
    <source>
        <strain evidence="2">HKV1</strain>
    </source>
</reference>
<keyword evidence="1" id="KW-0472">Membrane</keyword>
<feature type="transmembrane region" description="Helical" evidence="1">
    <location>
        <begin position="83"/>
        <end position="102"/>
    </location>
</feature>
<accession>A0A1V0SH32</accession>
<keyword evidence="1" id="KW-0812">Transmembrane</keyword>
<keyword evidence="1" id="KW-1133">Transmembrane helix</keyword>
<organism evidence="2">
    <name type="scientific">Hokovirus HKV1</name>
    <dbReference type="NCBI Taxonomy" id="1977638"/>
    <lineage>
        <taxon>Viruses</taxon>
        <taxon>Varidnaviria</taxon>
        <taxon>Bamfordvirae</taxon>
        <taxon>Nucleocytoviricota</taxon>
        <taxon>Megaviricetes</taxon>
        <taxon>Imitervirales</taxon>
        <taxon>Mimiviridae</taxon>
        <taxon>Klosneuvirinae</taxon>
        <taxon>Hokovirus</taxon>
    </lineage>
</organism>
<dbReference type="EMBL" id="KY684105">
    <property type="protein sequence ID" value="ARF11017.1"/>
    <property type="molecule type" value="Genomic_DNA"/>
</dbReference>
<name>A0A1V0SH32_9VIRU</name>
<evidence type="ECO:0000256" key="1">
    <source>
        <dbReference type="SAM" id="Phobius"/>
    </source>
</evidence>
<protein>
    <submittedName>
        <fullName evidence="2">Uncharacterized protein</fullName>
    </submittedName>
</protein>